<proteinExistence type="predicted"/>
<dbReference type="AlphaFoldDB" id="A0A6C0GS79"/>
<evidence type="ECO:0000313" key="1">
    <source>
        <dbReference type="EMBL" id="QHT70951.1"/>
    </source>
</evidence>
<name>A0A6C0GS79_9BACT</name>
<keyword evidence="2" id="KW-1185">Reference proteome</keyword>
<evidence type="ECO:0000313" key="2">
    <source>
        <dbReference type="Proteomes" id="UP000480178"/>
    </source>
</evidence>
<dbReference type="KEGG" id="rhoz:GXP67_32045"/>
<reference evidence="1 2" key="1">
    <citation type="submission" date="2020-01" db="EMBL/GenBank/DDBJ databases">
        <authorList>
            <person name="Kim M.K."/>
        </authorList>
    </citation>
    <scope>NUCLEOTIDE SEQUENCE [LARGE SCALE GENOMIC DNA]</scope>
    <source>
        <strain evidence="1 2">172606-1</strain>
    </source>
</reference>
<organism evidence="1 2">
    <name type="scientific">Rhodocytophaga rosea</name>
    <dbReference type="NCBI Taxonomy" id="2704465"/>
    <lineage>
        <taxon>Bacteria</taxon>
        <taxon>Pseudomonadati</taxon>
        <taxon>Bacteroidota</taxon>
        <taxon>Cytophagia</taxon>
        <taxon>Cytophagales</taxon>
        <taxon>Rhodocytophagaceae</taxon>
        <taxon>Rhodocytophaga</taxon>
    </lineage>
</organism>
<dbReference type="EMBL" id="CP048222">
    <property type="protein sequence ID" value="QHT70951.1"/>
    <property type="molecule type" value="Genomic_DNA"/>
</dbReference>
<protein>
    <submittedName>
        <fullName evidence="1">Uncharacterized protein</fullName>
    </submittedName>
</protein>
<accession>A0A6C0GS79</accession>
<dbReference type="Proteomes" id="UP000480178">
    <property type="component" value="Chromosome"/>
</dbReference>
<sequence length="71" mass="8242">MRYTTNRVHGMYSFATSAGNSLRTLYSPRQIANMYCFDAIDDKNNLRVVLSRDVDFTSFEYLQYISRQSAA</sequence>
<dbReference type="RefSeq" id="WP_162446894.1">
    <property type="nucleotide sequence ID" value="NZ_CP048222.1"/>
</dbReference>
<gene>
    <name evidence="1" type="ORF">GXP67_32045</name>
</gene>